<dbReference type="Proteomes" id="UP000233332">
    <property type="component" value="Unassembled WGS sequence"/>
</dbReference>
<accession>A0A2N3L5V0</accession>
<dbReference type="GeneID" id="98670749"/>
<keyword evidence="2" id="KW-1185">Reference proteome</keyword>
<sequence>MALKATTGIDVMMLAGLTWERSGKNCWTATDRFAHYTIFRDIDQRWYGEWERDGEKTRADWSCPILETFAEYMVDHARRQPNENAH</sequence>
<dbReference type="AlphaFoldDB" id="A0A2N3L5V0"/>
<organism evidence="1 2">
    <name type="scientific">Thalassospira lohafexi</name>
    <dbReference type="NCBI Taxonomy" id="744227"/>
    <lineage>
        <taxon>Bacteria</taxon>
        <taxon>Pseudomonadati</taxon>
        <taxon>Pseudomonadota</taxon>
        <taxon>Alphaproteobacteria</taxon>
        <taxon>Rhodospirillales</taxon>
        <taxon>Thalassospiraceae</taxon>
        <taxon>Thalassospira</taxon>
    </lineage>
</organism>
<protein>
    <submittedName>
        <fullName evidence="1">Uncharacterized protein</fullName>
    </submittedName>
</protein>
<reference evidence="1 2" key="1">
    <citation type="submission" date="2017-09" db="EMBL/GenBank/DDBJ databases">
        <title>Biodiversity and function of Thalassospira species in the particle-attached aromatic-hydrocarbon-degrading consortia from the surface seawater of the China South Sea.</title>
        <authorList>
            <person name="Dong C."/>
            <person name="Lai Q."/>
            <person name="Shao Z."/>
        </authorList>
    </citation>
    <scope>NUCLEOTIDE SEQUENCE [LARGE SCALE GENOMIC DNA]</scope>
    <source>
        <strain evidence="1 2">139Z-12</strain>
    </source>
</reference>
<dbReference type="RefSeq" id="WP_022734021.1">
    <property type="nucleotide sequence ID" value="NZ_NXGX01000004.1"/>
</dbReference>
<proteinExistence type="predicted"/>
<gene>
    <name evidence="1" type="ORF">COO92_10540</name>
</gene>
<comment type="caution">
    <text evidence="1">The sequence shown here is derived from an EMBL/GenBank/DDBJ whole genome shotgun (WGS) entry which is preliminary data.</text>
</comment>
<name>A0A2N3L5V0_9PROT</name>
<evidence type="ECO:0000313" key="1">
    <source>
        <dbReference type="EMBL" id="PKR58181.1"/>
    </source>
</evidence>
<evidence type="ECO:0000313" key="2">
    <source>
        <dbReference type="Proteomes" id="UP000233332"/>
    </source>
</evidence>
<dbReference type="EMBL" id="NXGX01000004">
    <property type="protein sequence ID" value="PKR58181.1"/>
    <property type="molecule type" value="Genomic_DNA"/>
</dbReference>